<evidence type="ECO:0000313" key="9">
    <source>
        <dbReference type="Proteomes" id="UP000199602"/>
    </source>
</evidence>
<keyword evidence="6 8" id="KW-0012">Acyltransferase</keyword>
<dbReference type="GO" id="GO:0016746">
    <property type="term" value="F:acyltransferase activity"/>
    <property type="evidence" value="ECO:0007669"/>
    <property type="project" value="UniProtKB-KW"/>
</dbReference>
<comment type="subcellular location">
    <subcellularLocation>
        <location evidence="1">Cell inner membrane</location>
    </subcellularLocation>
</comment>
<dbReference type="InterPro" id="IPR004960">
    <property type="entry name" value="LipA_acyltrans"/>
</dbReference>
<evidence type="ECO:0000256" key="7">
    <source>
        <dbReference type="SAM" id="Phobius"/>
    </source>
</evidence>
<dbReference type="GO" id="GO:0005886">
    <property type="term" value="C:plasma membrane"/>
    <property type="evidence" value="ECO:0007669"/>
    <property type="project" value="UniProtKB-SubCell"/>
</dbReference>
<keyword evidence="2" id="KW-1003">Cell membrane</keyword>
<dbReference type="STRING" id="206665.SAMN04488516_11427"/>
<keyword evidence="3" id="KW-0997">Cell inner membrane</keyword>
<dbReference type="PANTHER" id="PTHR30606:SF10">
    <property type="entry name" value="PHOSPHATIDYLINOSITOL MANNOSIDE ACYLTRANSFERASE"/>
    <property type="match status" value="1"/>
</dbReference>
<name>A0A1H0FTY5_9BACT</name>
<reference evidence="8 9" key="1">
    <citation type="submission" date="2016-10" db="EMBL/GenBank/DDBJ databases">
        <authorList>
            <person name="de Groot N.N."/>
        </authorList>
    </citation>
    <scope>NUCLEOTIDE SEQUENCE [LARGE SCALE GENOMIC DNA]</scope>
    <source>
        <strain evidence="8 9">DSM 15269</strain>
    </source>
</reference>
<accession>A0A1H0FTY5</accession>
<dbReference type="CDD" id="cd07984">
    <property type="entry name" value="LPLAT_LABLAT-like"/>
    <property type="match status" value="1"/>
</dbReference>
<dbReference type="RefSeq" id="WP_092066281.1">
    <property type="nucleotide sequence ID" value="NZ_FNIN01000014.1"/>
</dbReference>
<gene>
    <name evidence="8" type="ORF">SAMN04488516_11427</name>
</gene>
<evidence type="ECO:0000256" key="5">
    <source>
        <dbReference type="ARBA" id="ARBA00023136"/>
    </source>
</evidence>
<dbReference type="Proteomes" id="UP000199602">
    <property type="component" value="Unassembled WGS sequence"/>
</dbReference>
<keyword evidence="7" id="KW-0812">Transmembrane</keyword>
<keyword evidence="4 8" id="KW-0808">Transferase</keyword>
<dbReference type="EMBL" id="FNIN01000014">
    <property type="protein sequence ID" value="SDN98021.1"/>
    <property type="molecule type" value="Genomic_DNA"/>
</dbReference>
<feature type="transmembrane region" description="Helical" evidence="7">
    <location>
        <begin position="20"/>
        <end position="48"/>
    </location>
</feature>
<evidence type="ECO:0000256" key="1">
    <source>
        <dbReference type="ARBA" id="ARBA00004533"/>
    </source>
</evidence>
<protein>
    <submittedName>
        <fullName evidence="8">Predicted acyltransferase, LPLAT superfamily</fullName>
    </submittedName>
</protein>
<evidence type="ECO:0000256" key="3">
    <source>
        <dbReference type="ARBA" id="ARBA00022519"/>
    </source>
</evidence>
<proteinExistence type="predicted"/>
<dbReference type="GO" id="GO:0009247">
    <property type="term" value="P:glycolipid biosynthetic process"/>
    <property type="evidence" value="ECO:0007669"/>
    <property type="project" value="UniProtKB-ARBA"/>
</dbReference>
<organism evidence="8 9">
    <name type="scientific">Desulfonauticus submarinus</name>
    <dbReference type="NCBI Taxonomy" id="206665"/>
    <lineage>
        <taxon>Bacteria</taxon>
        <taxon>Pseudomonadati</taxon>
        <taxon>Thermodesulfobacteriota</taxon>
        <taxon>Desulfovibrionia</taxon>
        <taxon>Desulfovibrionales</taxon>
        <taxon>Desulfonauticaceae</taxon>
        <taxon>Desulfonauticus</taxon>
    </lineage>
</organism>
<keyword evidence="9" id="KW-1185">Reference proteome</keyword>
<evidence type="ECO:0000256" key="6">
    <source>
        <dbReference type="ARBA" id="ARBA00023315"/>
    </source>
</evidence>
<keyword evidence="7" id="KW-1133">Transmembrane helix</keyword>
<dbReference type="OrthoDB" id="9808633at2"/>
<keyword evidence="5 7" id="KW-0472">Membrane</keyword>
<evidence type="ECO:0000256" key="4">
    <source>
        <dbReference type="ARBA" id="ARBA00022679"/>
    </source>
</evidence>
<evidence type="ECO:0000313" key="8">
    <source>
        <dbReference type="EMBL" id="SDN98021.1"/>
    </source>
</evidence>
<dbReference type="Pfam" id="PF03279">
    <property type="entry name" value="Lip_A_acyltrans"/>
    <property type="match status" value="1"/>
</dbReference>
<dbReference type="PANTHER" id="PTHR30606">
    <property type="entry name" value="LIPID A BIOSYNTHESIS LAUROYL ACYLTRANSFERASE"/>
    <property type="match status" value="1"/>
</dbReference>
<dbReference type="AlphaFoldDB" id="A0A1H0FTY5"/>
<evidence type="ECO:0000256" key="2">
    <source>
        <dbReference type="ARBA" id="ARBA00022475"/>
    </source>
</evidence>
<sequence>MDKTDQNNNSPKDFSSPWKYLFFYTLIKLGGAKLAYFFLYIIVFYYTLKPSIRQKTSFYLSKKFSHPTFKHYYKLNLNFGKILLDRAIFKIQGKIKLESKENDRTILKSLIKQNRGLIILTAHVGCWQLALAHLNFLSVPINIVYKPGEGIELQNLEETKKLSSFKFIDPTSSFAGALEMSSFLKKGQILCIMGDRGITDKNWIKVKFLGKEAKFPLTPFRLSSLTQAPIAVIFCPRIGVAKATIILAKVIHVPPLGRKKENYKPYVQEFANALEKCLKKYPYQFFNFYNMWA</sequence>